<evidence type="ECO:0000313" key="2">
    <source>
        <dbReference type="EMBL" id="JAD70839.1"/>
    </source>
</evidence>
<accession>A0A0A9C3G3</accession>
<organism evidence="2">
    <name type="scientific">Arundo donax</name>
    <name type="common">Giant reed</name>
    <name type="synonym">Donax arundinaceus</name>
    <dbReference type="NCBI Taxonomy" id="35708"/>
    <lineage>
        <taxon>Eukaryota</taxon>
        <taxon>Viridiplantae</taxon>
        <taxon>Streptophyta</taxon>
        <taxon>Embryophyta</taxon>
        <taxon>Tracheophyta</taxon>
        <taxon>Spermatophyta</taxon>
        <taxon>Magnoliopsida</taxon>
        <taxon>Liliopsida</taxon>
        <taxon>Poales</taxon>
        <taxon>Poaceae</taxon>
        <taxon>PACMAD clade</taxon>
        <taxon>Arundinoideae</taxon>
        <taxon>Arundineae</taxon>
        <taxon>Arundo</taxon>
    </lineage>
</organism>
<dbReference type="AlphaFoldDB" id="A0A0A9C3G3"/>
<name>A0A0A9C3G3_ARUDO</name>
<dbReference type="InterPro" id="IPR036047">
    <property type="entry name" value="F-box-like_dom_sf"/>
</dbReference>
<dbReference type="InterPro" id="IPR050796">
    <property type="entry name" value="SCF_F-box_component"/>
</dbReference>
<dbReference type="InterPro" id="IPR017451">
    <property type="entry name" value="F-box-assoc_interact_dom"/>
</dbReference>
<dbReference type="SUPFAM" id="SSF81383">
    <property type="entry name" value="F-box domain"/>
    <property type="match status" value="1"/>
</dbReference>
<feature type="domain" description="F-box associated beta-propeller type 3" evidence="1">
    <location>
        <begin position="112"/>
        <end position="360"/>
    </location>
</feature>
<proteinExistence type="predicted"/>
<dbReference type="NCBIfam" id="TIGR01640">
    <property type="entry name" value="F_box_assoc_1"/>
    <property type="match status" value="1"/>
</dbReference>
<reference evidence="2" key="1">
    <citation type="submission" date="2014-09" db="EMBL/GenBank/DDBJ databases">
        <authorList>
            <person name="Magalhaes I.L.F."/>
            <person name="Oliveira U."/>
            <person name="Santos F.R."/>
            <person name="Vidigal T.H.D.A."/>
            <person name="Brescovit A.D."/>
            <person name="Santos A.J."/>
        </authorList>
    </citation>
    <scope>NUCLEOTIDE SEQUENCE</scope>
    <source>
        <tissue evidence="2">Shoot tissue taken approximately 20 cm above the soil surface</tissue>
    </source>
</reference>
<dbReference type="PANTHER" id="PTHR31672">
    <property type="entry name" value="BNACNNG10540D PROTEIN"/>
    <property type="match status" value="1"/>
</dbReference>
<dbReference type="PANTHER" id="PTHR31672:SF2">
    <property type="entry name" value="F-BOX DOMAIN-CONTAINING PROTEIN"/>
    <property type="match status" value="1"/>
</dbReference>
<protein>
    <recommendedName>
        <fullName evidence="1">F-box associated beta-propeller type 3 domain-containing protein</fullName>
    </recommendedName>
</protein>
<reference evidence="2" key="2">
    <citation type="journal article" date="2015" name="Data Brief">
        <title>Shoot transcriptome of the giant reed, Arundo donax.</title>
        <authorList>
            <person name="Barrero R.A."/>
            <person name="Guerrero F.D."/>
            <person name="Moolhuijzen P."/>
            <person name="Goolsby J.A."/>
            <person name="Tidwell J."/>
            <person name="Bellgard S.E."/>
            <person name="Bellgard M.I."/>
        </authorList>
    </citation>
    <scope>NUCLEOTIDE SEQUENCE</scope>
    <source>
        <tissue evidence="2">Shoot tissue taken approximately 20 cm above the soil surface</tissue>
    </source>
</reference>
<dbReference type="EMBL" id="GBRH01227056">
    <property type="protein sequence ID" value="JAD70839.1"/>
    <property type="molecule type" value="Transcribed_RNA"/>
</dbReference>
<evidence type="ECO:0000259" key="1">
    <source>
        <dbReference type="Pfam" id="PF08268"/>
    </source>
</evidence>
<dbReference type="InterPro" id="IPR013187">
    <property type="entry name" value="F-box-assoc_dom_typ3"/>
</dbReference>
<dbReference type="Pfam" id="PF08268">
    <property type="entry name" value="FBA_3"/>
    <property type="match status" value="1"/>
</dbReference>
<sequence>MAPTASARARRTSRRRAAGPVLPDDLVVWEILVRLPAKELLRCRSWRRLTSDDDFLLAHHRRQPSLPLVTFHGQVSRGSGLVTDASVDAFDIRRYPAERRPVLGFNDYNHRRNFTIQASCDGLLLSLSNNRFYICNLATRQWAALPNLTGSTVAALYPHHLSGEYRVLYWKGDSCAVYYVLTVGSSEKPRCIGLPVALESMKKVMPWGLINARANPPVLLHGCLHWVSGCTIRNKLIVFDMVVESFRWMRSPTAVVCADLLEMDGKLGISRVNDSSRMTKAIVWVLQDYKKEAWSLKYRIELSATEMTSITESKYFYGNVVSENGDVLVACRFPWYMFHFDSKGKLLEKFLWDGIVPRVSAHCFKESLVRHSFFQRRDGGRGRLPRFFRGL</sequence>